<dbReference type="GO" id="GO:0008650">
    <property type="term" value="F:rRNA (uridine-2'-O-)-methyltransferase activity"/>
    <property type="evidence" value="ECO:0007669"/>
    <property type="project" value="UniProtKB-UniRule"/>
</dbReference>
<evidence type="ECO:0000256" key="10">
    <source>
        <dbReference type="ARBA" id="ARBA00048970"/>
    </source>
</evidence>
<comment type="catalytic activity">
    <reaction evidence="10 11">
        <text>uridine(2552) in 23S rRNA + S-adenosyl-L-methionine = 2'-O-methyluridine(2552) in 23S rRNA + S-adenosyl-L-homocysteine + H(+)</text>
        <dbReference type="Rhea" id="RHEA:42720"/>
        <dbReference type="Rhea" id="RHEA-COMP:10202"/>
        <dbReference type="Rhea" id="RHEA-COMP:10203"/>
        <dbReference type="ChEBI" id="CHEBI:15378"/>
        <dbReference type="ChEBI" id="CHEBI:57856"/>
        <dbReference type="ChEBI" id="CHEBI:59789"/>
        <dbReference type="ChEBI" id="CHEBI:65315"/>
        <dbReference type="ChEBI" id="CHEBI:74478"/>
        <dbReference type="EC" id="2.1.1.166"/>
    </reaction>
</comment>
<evidence type="ECO:0000256" key="2">
    <source>
        <dbReference type="ARBA" id="ARBA00022603"/>
    </source>
</evidence>
<keyword evidence="3 11" id="KW-0808">Transferase</keyword>
<dbReference type="EC" id="2.1.1.166" evidence="6 11"/>
<keyword evidence="4 11" id="KW-0949">S-adenosyl-L-methionine</keyword>
<evidence type="ECO:0000256" key="3">
    <source>
        <dbReference type="ARBA" id="ARBA00022679"/>
    </source>
</evidence>
<accession>A0AAE3EIK2</accession>
<dbReference type="EMBL" id="JAINWA010000001">
    <property type="protein sequence ID" value="MCD1654169.1"/>
    <property type="molecule type" value="Genomic_DNA"/>
</dbReference>
<dbReference type="PIRSF" id="PIRSF005461">
    <property type="entry name" value="23S_rRNA_mtase"/>
    <property type="match status" value="1"/>
</dbReference>
<evidence type="ECO:0000313" key="14">
    <source>
        <dbReference type="EMBL" id="MCD1654169.1"/>
    </source>
</evidence>
<dbReference type="InterPro" id="IPR050082">
    <property type="entry name" value="RNA_methyltr_RlmE"/>
</dbReference>
<dbReference type="HAMAP" id="MF_01547">
    <property type="entry name" value="RNA_methyltr_E"/>
    <property type="match status" value="1"/>
</dbReference>
<feature type="active site" description="Proton acceptor" evidence="11 12">
    <location>
        <position position="154"/>
    </location>
</feature>
<dbReference type="GO" id="GO:0005737">
    <property type="term" value="C:cytoplasm"/>
    <property type="evidence" value="ECO:0007669"/>
    <property type="project" value="UniProtKB-SubCell"/>
</dbReference>
<comment type="function">
    <text evidence="5 11">Specifically methylates the uridine in position 2552 of 23S rRNA at the 2'-O position of the ribose in the fully assembled 50S ribosomal subunit.</text>
</comment>
<dbReference type="InterPro" id="IPR002877">
    <property type="entry name" value="RNA_MeTrfase_FtsJ_dom"/>
</dbReference>
<dbReference type="Proteomes" id="UP001198163">
    <property type="component" value="Unassembled WGS sequence"/>
</dbReference>
<evidence type="ECO:0000256" key="7">
    <source>
        <dbReference type="ARBA" id="ARBA00041129"/>
    </source>
</evidence>
<dbReference type="Gene3D" id="3.40.50.150">
    <property type="entry name" value="Vaccinia Virus protein VP39"/>
    <property type="match status" value="1"/>
</dbReference>
<dbReference type="PANTHER" id="PTHR10920">
    <property type="entry name" value="RIBOSOMAL RNA METHYLTRANSFERASE"/>
    <property type="match status" value="1"/>
</dbReference>
<proteinExistence type="inferred from homology"/>
<feature type="binding site" evidence="11">
    <location>
        <position position="55"/>
    </location>
    <ligand>
        <name>S-adenosyl-L-methionine</name>
        <dbReference type="ChEBI" id="CHEBI:59789"/>
    </ligand>
</feature>
<evidence type="ECO:0000256" key="5">
    <source>
        <dbReference type="ARBA" id="ARBA00037569"/>
    </source>
</evidence>
<keyword evidence="1 11" id="KW-0698">rRNA processing</keyword>
<comment type="subcellular location">
    <subcellularLocation>
        <location evidence="11">Cytoplasm</location>
    </subcellularLocation>
</comment>
<evidence type="ECO:0000256" key="9">
    <source>
        <dbReference type="ARBA" id="ARBA00042745"/>
    </source>
</evidence>
<evidence type="ECO:0000256" key="1">
    <source>
        <dbReference type="ARBA" id="ARBA00022552"/>
    </source>
</evidence>
<reference evidence="14" key="1">
    <citation type="submission" date="2021-08" db="EMBL/GenBank/DDBJ databases">
        <title>Comparative analyses of Brucepasteria parasyntrophica and Teretinema zuelzerae.</title>
        <authorList>
            <person name="Song Y."/>
            <person name="Brune A."/>
        </authorList>
    </citation>
    <scope>NUCLEOTIDE SEQUENCE</scope>
    <source>
        <strain evidence="14">DSM 1903</strain>
    </source>
</reference>
<sequence length="199" mass="21771">MPSNSYSKPDFWSQKAFSEGYPARSVYKLKEMDEKFGLLRPNTRVLDLGAAPGSWTTFLLRALDGSGHVTAIDLSPLSKDVKGDNLSFFQGDLYAPAIRAEAKKLGPYNLVVCDAAPATTGNRTVDTTRSSGLVELAIFYAEQMLETGGNFVVKVFQGGGEQEHLKKLRTLFTSARGFKPVACRSESFETYLIGLNKKG</sequence>
<dbReference type="SUPFAM" id="SSF53335">
    <property type="entry name" value="S-adenosyl-L-methionine-dependent methyltransferases"/>
    <property type="match status" value="1"/>
</dbReference>
<feature type="binding site" evidence="11">
    <location>
        <position position="114"/>
    </location>
    <ligand>
        <name>S-adenosyl-L-methionine</name>
        <dbReference type="ChEBI" id="CHEBI:59789"/>
    </ligand>
</feature>
<name>A0AAE3EIK2_9SPIR</name>
<evidence type="ECO:0000313" key="15">
    <source>
        <dbReference type="Proteomes" id="UP001198163"/>
    </source>
</evidence>
<keyword evidence="11" id="KW-0963">Cytoplasm</keyword>
<dbReference type="InterPro" id="IPR015507">
    <property type="entry name" value="rRNA-MeTfrase_E"/>
</dbReference>
<keyword evidence="2 11" id="KW-0489">Methyltransferase</keyword>
<dbReference type="RefSeq" id="WP_230754134.1">
    <property type="nucleotide sequence ID" value="NZ_JAINWA010000001.1"/>
</dbReference>
<dbReference type="InterPro" id="IPR029063">
    <property type="entry name" value="SAM-dependent_MTases_sf"/>
</dbReference>
<evidence type="ECO:0000256" key="11">
    <source>
        <dbReference type="HAMAP-Rule" id="MF_01547"/>
    </source>
</evidence>
<evidence type="ECO:0000256" key="6">
    <source>
        <dbReference type="ARBA" id="ARBA00038861"/>
    </source>
</evidence>
<protein>
    <recommendedName>
        <fullName evidence="7 11">Ribosomal RNA large subunit methyltransferase E</fullName>
        <ecNumber evidence="6 11">2.1.1.166</ecNumber>
    </recommendedName>
    <alternativeName>
        <fullName evidence="9 11">23S rRNA Um2552 methyltransferase</fullName>
    </alternativeName>
    <alternativeName>
        <fullName evidence="8 11">rRNA (uridine-2'-O-)-methyltransferase</fullName>
    </alternativeName>
</protein>
<evidence type="ECO:0000256" key="4">
    <source>
        <dbReference type="ARBA" id="ARBA00022691"/>
    </source>
</evidence>
<dbReference type="AlphaFoldDB" id="A0AAE3EIK2"/>
<keyword evidence="15" id="KW-1185">Reference proteome</keyword>
<comment type="caution">
    <text evidence="14">The sequence shown here is derived from an EMBL/GenBank/DDBJ whole genome shotgun (WGS) entry which is preliminary data.</text>
</comment>
<evidence type="ECO:0000256" key="12">
    <source>
        <dbReference type="PIRSR" id="PIRSR005461-1"/>
    </source>
</evidence>
<dbReference type="PANTHER" id="PTHR10920:SF18">
    <property type="entry name" value="RRNA METHYLTRANSFERASE 2, MITOCHONDRIAL"/>
    <property type="match status" value="1"/>
</dbReference>
<evidence type="ECO:0000259" key="13">
    <source>
        <dbReference type="Pfam" id="PF01728"/>
    </source>
</evidence>
<feature type="binding site" evidence="11">
    <location>
        <position position="73"/>
    </location>
    <ligand>
        <name>S-adenosyl-L-methionine</name>
        <dbReference type="ChEBI" id="CHEBI:59789"/>
    </ligand>
</feature>
<feature type="binding site" evidence="11">
    <location>
        <position position="92"/>
    </location>
    <ligand>
        <name>S-adenosyl-L-methionine</name>
        <dbReference type="ChEBI" id="CHEBI:59789"/>
    </ligand>
</feature>
<dbReference type="Pfam" id="PF01728">
    <property type="entry name" value="FtsJ"/>
    <property type="match status" value="1"/>
</dbReference>
<comment type="similarity">
    <text evidence="11">Belongs to the class I-like SAM-binding methyltransferase superfamily. RNA methyltransferase RlmE family.</text>
</comment>
<gene>
    <name evidence="11" type="primary">rlmE</name>
    <name evidence="11" type="synonym">ftsJ</name>
    <name evidence="11" type="synonym">rrmJ</name>
    <name evidence="14" type="ORF">K7J14_05575</name>
</gene>
<organism evidence="14 15">
    <name type="scientific">Teretinema zuelzerae</name>
    <dbReference type="NCBI Taxonomy" id="156"/>
    <lineage>
        <taxon>Bacteria</taxon>
        <taxon>Pseudomonadati</taxon>
        <taxon>Spirochaetota</taxon>
        <taxon>Spirochaetia</taxon>
        <taxon>Spirochaetales</taxon>
        <taxon>Treponemataceae</taxon>
        <taxon>Teretinema</taxon>
    </lineage>
</organism>
<evidence type="ECO:0000256" key="8">
    <source>
        <dbReference type="ARBA" id="ARBA00041995"/>
    </source>
</evidence>
<feature type="binding site" evidence="11">
    <location>
        <position position="53"/>
    </location>
    <ligand>
        <name>S-adenosyl-L-methionine</name>
        <dbReference type="ChEBI" id="CHEBI:59789"/>
    </ligand>
</feature>
<feature type="domain" description="Ribosomal RNA methyltransferase FtsJ" evidence="13">
    <location>
        <begin position="21"/>
        <end position="197"/>
    </location>
</feature>